<proteinExistence type="predicted"/>
<name>A0A1I0AW64_9FIRM</name>
<protein>
    <submittedName>
        <fullName evidence="1">Uncharacterized conserved protein</fullName>
    </submittedName>
</protein>
<dbReference type="InterPro" id="IPR018742">
    <property type="entry name" value="DUF2290"/>
</dbReference>
<dbReference type="STRING" id="29364.SAMN04487772_10665"/>
<dbReference type="EMBL" id="FOHN01000006">
    <property type="protein sequence ID" value="SES98628.1"/>
    <property type="molecule type" value="Genomic_DNA"/>
</dbReference>
<sequence length="215" mass="25734">MKIMNQLKGEIQGITLELIKCGLAMEFNMPIIQKNEILWEKHTDISRYLKNYKYPDIYKEINNLKNYNFMLPDGGIFQLMYRIEGNEVASHRLAYYPSPDFEMYQNDPSIYEEDEIYGDILNRSVLPVIIRADYNKDDVISKVHHPYSHITLGEYKNCRIPVNKPISPLSFVNFVLEHFYAVPTQMWEYNYTQKAQVKFKEHIHNRDMERSRFQF</sequence>
<dbReference type="Proteomes" id="UP000199800">
    <property type="component" value="Unassembled WGS sequence"/>
</dbReference>
<dbReference type="Pfam" id="PF10053">
    <property type="entry name" value="DUF2290"/>
    <property type="match status" value="1"/>
</dbReference>
<dbReference type="AlphaFoldDB" id="A0A1I0AW64"/>
<accession>A0A1I0AW64</accession>
<reference evidence="1 2" key="1">
    <citation type="submission" date="2016-10" db="EMBL/GenBank/DDBJ databases">
        <authorList>
            <person name="de Groot N.N."/>
        </authorList>
    </citation>
    <scope>NUCLEOTIDE SEQUENCE [LARGE SCALE GENOMIC DNA]</scope>
    <source>
        <strain evidence="1 2">DSM 1801</strain>
    </source>
</reference>
<keyword evidence="2" id="KW-1185">Reference proteome</keyword>
<evidence type="ECO:0000313" key="1">
    <source>
        <dbReference type="EMBL" id="SES98628.1"/>
    </source>
</evidence>
<dbReference type="RefSeq" id="WP_092477259.1">
    <property type="nucleotide sequence ID" value="NZ_FOHN01000006.1"/>
</dbReference>
<gene>
    <name evidence="1" type="ORF">SAMN04487772_10665</name>
</gene>
<dbReference type="OrthoDB" id="5190544at2"/>
<evidence type="ECO:0000313" key="2">
    <source>
        <dbReference type="Proteomes" id="UP000199800"/>
    </source>
</evidence>
<organism evidence="1 2">
    <name type="scientific">[Clostridium] polysaccharolyticum</name>
    <dbReference type="NCBI Taxonomy" id="29364"/>
    <lineage>
        <taxon>Bacteria</taxon>
        <taxon>Bacillati</taxon>
        <taxon>Bacillota</taxon>
        <taxon>Clostridia</taxon>
        <taxon>Lachnospirales</taxon>
        <taxon>Lachnospiraceae</taxon>
    </lineage>
</organism>